<dbReference type="CDD" id="cd00586">
    <property type="entry name" value="4HBT"/>
    <property type="match status" value="1"/>
</dbReference>
<dbReference type="InterPro" id="IPR029069">
    <property type="entry name" value="HotDog_dom_sf"/>
</dbReference>
<name>A0A160TP99_9ZZZZ</name>
<keyword evidence="1" id="KW-0378">Hydrolase</keyword>
<reference evidence="1" key="1">
    <citation type="submission" date="2015-10" db="EMBL/GenBank/DDBJ databases">
        <authorList>
            <person name="Gilbert D.G."/>
        </authorList>
    </citation>
    <scope>NUCLEOTIDE SEQUENCE</scope>
</reference>
<evidence type="ECO:0000313" key="1">
    <source>
        <dbReference type="EMBL" id="CUS46763.1"/>
    </source>
</evidence>
<sequence length="137" mass="15474">MSHAFSARHRLRFAHCDAAGIAYYPRLLELADAVIEDWTEQVIGVPRRILHLELGRGLPTVDMRVRFAGPSRLGDWLDFALTAERIGTSSIDLALAMSCAGEHRLSAQYTQVLVELDAMRSLPWPADWRARIEETMQ</sequence>
<dbReference type="SUPFAM" id="SSF54637">
    <property type="entry name" value="Thioesterase/thiol ester dehydrase-isomerase"/>
    <property type="match status" value="1"/>
</dbReference>
<protein>
    <submittedName>
        <fullName evidence="1">4-hydroxybenzoyl CoA thioesterase</fullName>
        <ecNumber evidence="1">3.1.2.23</ecNumber>
    </submittedName>
</protein>
<proteinExistence type="predicted"/>
<dbReference type="EC" id="3.1.2.23" evidence="1"/>
<dbReference type="EMBL" id="CZQE01000391">
    <property type="protein sequence ID" value="CUS46763.1"/>
    <property type="molecule type" value="Genomic_DNA"/>
</dbReference>
<gene>
    <name evidence="1" type="ORF">MGWOODY_Smn3437</name>
</gene>
<dbReference type="Pfam" id="PF13279">
    <property type="entry name" value="4HBT_2"/>
    <property type="match status" value="1"/>
</dbReference>
<accession>A0A160TP99</accession>
<dbReference type="Gene3D" id="3.10.129.10">
    <property type="entry name" value="Hotdog Thioesterase"/>
    <property type="match status" value="1"/>
</dbReference>
<organism evidence="1">
    <name type="scientific">hydrothermal vent metagenome</name>
    <dbReference type="NCBI Taxonomy" id="652676"/>
    <lineage>
        <taxon>unclassified sequences</taxon>
        <taxon>metagenomes</taxon>
        <taxon>ecological metagenomes</taxon>
    </lineage>
</organism>
<dbReference type="AlphaFoldDB" id="A0A160TP99"/>
<dbReference type="GO" id="GO:0018739">
    <property type="term" value="F:4-hydroxybenzoyl-CoA thioesterase activity"/>
    <property type="evidence" value="ECO:0007669"/>
    <property type="project" value="UniProtKB-EC"/>
</dbReference>